<accession>A0ACC2XHZ8</accession>
<evidence type="ECO:0000313" key="2">
    <source>
        <dbReference type="Proteomes" id="UP001234202"/>
    </source>
</evidence>
<comment type="caution">
    <text evidence="1">The sequence shown here is derived from an EMBL/GenBank/DDBJ whole genome shotgun (WGS) entry which is preliminary data.</text>
</comment>
<reference evidence="1" key="1">
    <citation type="submission" date="2023-04" db="EMBL/GenBank/DDBJ databases">
        <title>Draft Genome sequencing of Naganishia species isolated from polar environments using Oxford Nanopore Technology.</title>
        <authorList>
            <person name="Leo P."/>
            <person name="Venkateswaran K."/>
        </authorList>
    </citation>
    <scope>NUCLEOTIDE SEQUENCE</scope>
    <source>
        <strain evidence="1">DBVPG 5303</strain>
    </source>
</reference>
<organism evidence="1 2">
    <name type="scientific">Naganishia onofrii</name>
    <dbReference type="NCBI Taxonomy" id="1851511"/>
    <lineage>
        <taxon>Eukaryota</taxon>
        <taxon>Fungi</taxon>
        <taxon>Dikarya</taxon>
        <taxon>Basidiomycota</taxon>
        <taxon>Agaricomycotina</taxon>
        <taxon>Tremellomycetes</taxon>
        <taxon>Filobasidiales</taxon>
        <taxon>Filobasidiaceae</taxon>
        <taxon>Naganishia</taxon>
    </lineage>
</organism>
<proteinExistence type="predicted"/>
<evidence type="ECO:0000313" key="1">
    <source>
        <dbReference type="EMBL" id="KAJ9123655.1"/>
    </source>
</evidence>
<protein>
    <submittedName>
        <fullName evidence="1">Uncharacterized protein</fullName>
    </submittedName>
</protein>
<dbReference type="EMBL" id="JASBWV010000011">
    <property type="protein sequence ID" value="KAJ9123655.1"/>
    <property type="molecule type" value="Genomic_DNA"/>
</dbReference>
<sequence length="321" mass="36433">MEKHEKRSTEQVEAENEQAQEETRKEELVDKQEDGGDESAGKQEEQKQEVEPTSKKRKTKSTETAEVKQTARRMTRNSKPKPSSRGPKEIIQFLLSDKALEMLDQLESGEDTDFHFPRDRLNPFQELIAACMVSKPFSHRVATRAINDLFRKTHSLQSPGDVLQFGHDKVLESLHHSKTLHKDKTTGQIIGIAEVCQSAFDGPSTLASLRDQASHDPAKERDLIIHSFKGYGPKTVDIFFRRVQVDWDEIYPFADAASIKAAREVGLDVDDADELKKVVDEAIEEKDDEKKRLAFARVVDMLVYLGLEKKAEQVESQIEST</sequence>
<gene>
    <name evidence="1" type="ORF">QFC24_003426</name>
</gene>
<keyword evidence="2" id="KW-1185">Reference proteome</keyword>
<dbReference type="Proteomes" id="UP001234202">
    <property type="component" value="Unassembled WGS sequence"/>
</dbReference>
<name>A0ACC2XHZ8_9TREE</name>